<evidence type="ECO:0000259" key="1">
    <source>
        <dbReference type="Pfam" id="PF07589"/>
    </source>
</evidence>
<dbReference type="InterPro" id="IPR013424">
    <property type="entry name" value="Ice-binding_C"/>
</dbReference>
<dbReference type="RefSeq" id="WP_317831542.1">
    <property type="nucleotide sequence ID" value="NZ_CP136920.1"/>
</dbReference>
<dbReference type="NCBIfam" id="TIGR02595">
    <property type="entry name" value="PEP_CTERM"/>
    <property type="match status" value="1"/>
</dbReference>
<dbReference type="AlphaFoldDB" id="A0AAQ3L5J0"/>
<sequence length="1057" mass="110441">MRLCSGLTLLKYLLTTLLFLSWQGGIRGADITWNGETSDDWFTAANWDGNVTPGSSDTAIISGSTDSAQFASPVQITSLNMSDGLLTGVTTTFVATGFSAFQGGEITGTSDYTFGIDGGDGSGLQWSGGNLTTTGTVNVFDNFVWSGGTLDLSDSETSGTLFLDVSTGGVTNEVTWESGHIAGEGLAVADGGQVNVTGTKTRTISGTGLLNEGSIVFSNEPQVDLGDSSSSTNILNNTTGSIEFNGTTTIKDNSTTQTSTLFNAGTIINDSDSNETVIGVNVQQTTGGQIVVQSGSLALEKGGSFGADSVTKIETPIIFLDTITAATVSNPRIEFRNESYSFASGSTIQNLNSEGEIAITGGADVLVAGTFDNRGNTKLTDNSTLVLANESSNSHFLAIDNGSTVQVSGVHTIQGGEWTDGTIQGFTTVPPDLPDLPASVSAATAGATVPTPTTFGQTVVQLGAETSNTFNISTSEDKSLTSHELVNNDRVVQSDGTLQLTNSKITNNGNWFINNSTISSDAVSVFTNTGILTVNNTDPDTTSLGAYYDSQGGTLLVESGNFELQGGGYIDEFSDVFVGSDDGSPSLGFVNGDYTFAGNTTNYSTLVGTSNSVIEIANADVLISGKLMTEGTLSVDDDSVLTIDLVPDGTHASVTNLQLGSTKTLDINAASVSSPIINGKGTLVIQGGTWAEGEIAGDGQEFGPFAVDGRTSSLFISGSGDKKLTNRTMENFGNIYQQSSTLQLSGAQIQNYGQWNFSIGSYITDSGESDFINFGEIYAAGSILPTTAGSDFAPAGVSGVNISPDFVNHGRVYANSGFLVFDGTYSQESNVFDIESDYYMIDDSQQTSVANGATIVFNQGATFSSGRITGDGEIEGDLTISNTEIEPFSDFFSLEDASTDFGPQNYILGYGATLFFAGNVDLDSTAEVTLKILGPSDGEFDQIQTSGTFNINNATLNIESPNDVASLLTSSDFFPILEGLDGGELVGLFAGLTNGSLVNIYDLDENLLGQFNIFYSQFEVSLTNFQPVPEPETYALLLVGLGVIAWTVRKRRNAAVS</sequence>
<keyword evidence="3" id="KW-1185">Reference proteome</keyword>
<dbReference type="Pfam" id="PF07589">
    <property type="entry name" value="PEP-CTERM"/>
    <property type="match status" value="1"/>
</dbReference>
<dbReference type="EMBL" id="CP136920">
    <property type="protein sequence ID" value="WOO39590.1"/>
    <property type="molecule type" value="Genomic_DNA"/>
</dbReference>
<protein>
    <submittedName>
        <fullName evidence="2">PEP-CTERM sorting domain-containing protein</fullName>
    </submittedName>
</protein>
<organism evidence="2 3">
    <name type="scientific">Rubellicoccus peritrichatus</name>
    <dbReference type="NCBI Taxonomy" id="3080537"/>
    <lineage>
        <taxon>Bacteria</taxon>
        <taxon>Pseudomonadati</taxon>
        <taxon>Verrucomicrobiota</taxon>
        <taxon>Opitutia</taxon>
        <taxon>Puniceicoccales</taxon>
        <taxon>Cerasicoccaceae</taxon>
        <taxon>Rubellicoccus</taxon>
    </lineage>
</organism>
<evidence type="ECO:0000313" key="2">
    <source>
        <dbReference type="EMBL" id="WOO39590.1"/>
    </source>
</evidence>
<reference evidence="2 3" key="1">
    <citation type="submission" date="2023-10" db="EMBL/GenBank/DDBJ databases">
        <title>Rubellicoccus peritrichatus gen. nov., sp. nov., isolated from an algae of coral reef tank.</title>
        <authorList>
            <person name="Luo J."/>
        </authorList>
    </citation>
    <scope>NUCLEOTIDE SEQUENCE [LARGE SCALE GENOMIC DNA]</scope>
    <source>
        <strain evidence="2 3">CR14</strain>
    </source>
</reference>
<dbReference type="Proteomes" id="UP001304300">
    <property type="component" value="Chromosome"/>
</dbReference>
<proteinExistence type="predicted"/>
<accession>A0AAQ3L5J0</accession>
<evidence type="ECO:0000313" key="3">
    <source>
        <dbReference type="Proteomes" id="UP001304300"/>
    </source>
</evidence>
<name>A0AAQ3L5J0_9BACT</name>
<gene>
    <name evidence="2" type="ORF">RZN69_13280</name>
</gene>
<dbReference type="KEGG" id="puo:RZN69_13280"/>
<feature type="domain" description="Ice-binding protein C-terminal" evidence="1">
    <location>
        <begin position="1027"/>
        <end position="1052"/>
    </location>
</feature>